<sequence>MIKISGLRRPTACDDKRGGTVRTLTLLAAAAVAAGGLSLGAGTAEAQGAACLWAGGAYGQGTTVVAGGWTFACGTDGLGAPYWHRGAPARQASTVPNPGAYAHPAGLFSPGARQYGTDYNDYCVGSQLIEGSEDVYQVVSDGRGALWWKAAGSIDQWAFDPGSGPQRSWRSSSLCYDGSLT</sequence>
<dbReference type="AlphaFoldDB" id="A0A7X6LAD1"/>
<protein>
    <submittedName>
        <fullName evidence="1">Uncharacterized protein</fullName>
    </submittedName>
</protein>
<keyword evidence="2" id="KW-1185">Reference proteome</keyword>
<evidence type="ECO:0000313" key="1">
    <source>
        <dbReference type="EMBL" id="NKY30705.1"/>
    </source>
</evidence>
<gene>
    <name evidence="1" type="ORF">HGB38_31505</name>
</gene>
<reference evidence="1 2" key="1">
    <citation type="submission" date="2020-04" db="EMBL/GenBank/DDBJ databases">
        <title>MicrobeNet Type strains.</title>
        <authorList>
            <person name="Nicholson A.C."/>
        </authorList>
    </citation>
    <scope>NUCLEOTIDE SEQUENCE [LARGE SCALE GENOMIC DNA]</scope>
    <source>
        <strain evidence="1 2">DSM 44956</strain>
    </source>
</reference>
<organism evidence="1 2">
    <name type="scientific">Nocardia gamkensis</name>
    <dbReference type="NCBI Taxonomy" id="352869"/>
    <lineage>
        <taxon>Bacteria</taxon>
        <taxon>Bacillati</taxon>
        <taxon>Actinomycetota</taxon>
        <taxon>Actinomycetes</taxon>
        <taxon>Mycobacteriales</taxon>
        <taxon>Nocardiaceae</taxon>
        <taxon>Nocardia</taxon>
    </lineage>
</organism>
<proteinExistence type="predicted"/>
<name>A0A7X6LAD1_9NOCA</name>
<dbReference type="RefSeq" id="WP_062975060.1">
    <property type="nucleotide sequence ID" value="NZ_JAAXOS010000020.1"/>
</dbReference>
<evidence type="ECO:0000313" key="2">
    <source>
        <dbReference type="Proteomes" id="UP000540698"/>
    </source>
</evidence>
<dbReference type="Proteomes" id="UP000540698">
    <property type="component" value="Unassembled WGS sequence"/>
</dbReference>
<comment type="caution">
    <text evidence="1">The sequence shown here is derived from an EMBL/GenBank/DDBJ whole genome shotgun (WGS) entry which is preliminary data.</text>
</comment>
<dbReference type="EMBL" id="JAAXOS010000020">
    <property type="protein sequence ID" value="NKY30705.1"/>
    <property type="molecule type" value="Genomic_DNA"/>
</dbReference>
<accession>A0A7X6LAD1</accession>